<reference evidence="8" key="1">
    <citation type="submission" date="2023-08" db="EMBL/GenBank/DDBJ databases">
        <authorList>
            <person name="Alioto T."/>
            <person name="Alioto T."/>
            <person name="Gomez Garrido J."/>
        </authorList>
    </citation>
    <scope>NUCLEOTIDE SEQUENCE</scope>
</reference>
<dbReference type="SUPFAM" id="SSF57850">
    <property type="entry name" value="RING/U-box"/>
    <property type="match status" value="1"/>
</dbReference>
<dbReference type="InterPro" id="IPR013083">
    <property type="entry name" value="Znf_RING/FYVE/PHD"/>
</dbReference>
<dbReference type="SUPFAM" id="SSF49899">
    <property type="entry name" value="Concanavalin A-like lectins/glucanases"/>
    <property type="match status" value="1"/>
</dbReference>
<keyword evidence="9" id="KW-1185">Reference proteome</keyword>
<dbReference type="SMART" id="SM00449">
    <property type="entry name" value="SPRY"/>
    <property type="match status" value="1"/>
</dbReference>
<protein>
    <submittedName>
        <fullName evidence="8">Nuclear factor 7, brain-like</fullName>
    </submittedName>
</protein>
<dbReference type="CDD" id="cd12893">
    <property type="entry name" value="SPRY_PRY_TRIM35"/>
    <property type="match status" value="1"/>
</dbReference>
<dbReference type="Pfam" id="PF00622">
    <property type="entry name" value="SPRY"/>
    <property type="match status" value="1"/>
</dbReference>
<dbReference type="AlphaFoldDB" id="A0AAV1ETJ3"/>
<dbReference type="PANTHER" id="PTHR24103">
    <property type="entry name" value="E3 UBIQUITIN-PROTEIN LIGASE TRIM"/>
    <property type="match status" value="1"/>
</dbReference>
<dbReference type="InterPro" id="IPR050143">
    <property type="entry name" value="TRIM/RBCC"/>
</dbReference>
<dbReference type="Pfam" id="PF13445">
    <property type="entry name" value="zf-RING_UBOX"/>
    <property type="match status" value="1"/>
</dbReference>
<evidence type="ECO:0000313" key="9">
    <source>
        <dbReference type="Proteomes" id="UP001178508"/>
    </source>
</evidence>
<keyword evidence="2 4" id="KW-0863">Zinc-finger</keyword>
<dbReference type="SMART" id="SM00184">
    <property type="entry name" value="RING"/>
    <property type="match status" value="1"/>
</dbReference>
<gene>
    <name evidence="8" type="ORF">XNOV1_A019294</name>
</gene>
<evidence type="ECO:0000256" key="1">
    <source>
        <dbReference type="ARBA" id="ARBA00022723"/>
    </source>
</evidence>
<feature type="coiled-coil region" evidence="5">
    <location>
        <begin position="168"/>
        <end position="232"/>
    </location>
</feature>
<dbReference type="Gene3D" id="3.30.40.10">
    <property type="entry name" value="Zinc/RING finger domain, C3HC4 (zinc finger)"/>
    <property type="match status" value="1"/>
</dbReference>
<dbReference type="Pfam" id="PF13765">
    <property type="entry name" value="PRY"/>
    <property type="match status" value="1"/>
</dbReference>
<dbReference type="SUPFAM" id="SSF57845">
    <property type="entry name" value="B-box zinc-binding domain"/>
    <property type="match status" value="1"/>
</dbReference>
<dbReference type="Gene3D" id="3.30.160.60">
    <property type="entry name" value="Classic Zinc Finger"/>
    <property type="match status" value="1"/>
</dbReference>
<feature type="domain" description="B30.2/SPRY" evidence="7">
    <location>
        <begin position="274"/>
        <end position="461"/>
    </location>
</feature>
<evidence type="ECO:0000256" key="2">
    <source>
        <dbReference type="ARBA" id="ARBA00022771"/>
    </source>
</evidence>
<dbReference type="PRINTS" id="PR01407">
    <property type="entry name" value="BUTYPHLNCDUF"/>
</dbReference>
<evidence type="ECO:0000259" key="7">
    <source>
        <dbReference type="PROSITE" id="PS50188"/>
    </source>
</evidence>
<name>A0AAV1ETJ3_XYRNO</name>
<proteinExistence type="predicted"/>
<evidence type="ECO:0000313" key="8">
    <source>
        <dbReference type="EMBL" id="CAJ1051974.1"/>
    </source>
</evidence>
<dbReference type="GO" id="GO:0008270">
    <property type="term" value="F:zinc ion binding"/>
    <property type="evidence" value="ECO:0007669"/>
    <property type="project" value="UniProtKB-KW"/>
</dbReference>
<dbReference type="SMART" id="SM00589">
    <property type="entry name" value="PRY"/>
    <property type="match status" value="1"/>
</dbReference>
<sequence>MASLTEEDLCCPICQEVFKDPVVVSCSHSFCKDCLENWWGSKRERECPICKKLSPKRIKPPVSLVLKNLCKAFLLEQDQRAASESEDLCDLHSEDLKLFCLDHQQPVCVVSRGTKIENNKRLIPVDEAVKGCREELQKSLKPLKEKLKIFEQVRRNCDETAAHIKVQVRNTERKIREQCKKLQRFLQEEEEVRISALREEEEQKSQVMKEKTEALNREITALSETIRVTEEELRTEDLSFLQNYKAAVKRVQQLPLLEDPELDSGALIDEAKHLGNLSFNIWTKMRNIVSYSPVILDPNSAHPELILSGDLTSVSRDTRQKLPENPERFDAYPMVLGSEGFDSGTHSWDVEVGDNPHWVLGVAAESVQRKGDTGSHSRLCGMRLFKGEYTACSLPGSYTNVPVRNLQRIRIYLDFDRGKLSFSDPITNLHLFTFTHPFTERLFPLFISGNKLPLTILPVPYNGNDNSLTFQYNVDDVLEYIYTHQQLMSNRWY</sequence>
<accession>A0AAV1ETJ3</accession>
<keyword evidence="5" id="KW-0175">Coiled coil</keyword>
<dbReference type="InterPro" id="IPR003613">
    <property type="entry name" value="Ubox_domain"/>
</dbReference>
<dbReference type="SMART" id="SM00504">
    <property type="entry name" value="Ubox"/>
    <property type="match status" value="1"/>
</dbReference>
<dbReference type="GO" id="GO:0004842">
    <property type="term" value="F:ubiquitin-protein transferase activity"/>
    <property type="evidence" value="ECO:0007669"/>
    <property type="project" value="InterPro"/>
</dbReference>
<dbReference type="Gene3D" id="2.60.120.920">
    <property type="match status" value="1"/>
</dbReference>
<dbReference type="InterPro" id="IPR003879">
    <property type="entry name" value="Butyrophylin_SPRY"/>
</dbReference>
<dbReference type="PROSITE" id="PS50089">
    <property type="entry name" value="ZF_RING_2"/>
    <property type="match status" value="1"/>
</dbReference>
<dbReference type="PROSITE" id="PS50188">
    <property type="entry name" value="B302_SPRY"/>
    <property type="match status" value="1"/>
</dbReference>
<dbReference type="GO" id="GO:0016567">
    <property type="term" value="P:protein ubiquitination"/>
    <property type="evidence" value="ECO:0007669"/>
    <property type="project" value="InterPro"/>
</dbReference>
<evidence type="ECO:0000259" key="6">
    <source>
        <dbReference type="PROSITE" id="PS50089"/>
    </source>
</evidence>
<keyword evidence="1" id="KW-0479">Metal-binding</keyword>
<dbReference type="PROSITE" id="PS00518">
    <property type="entry name" value="ZF_RING_1"/>
    <property type="match status" value="1"/>
</dbReference>
<dbReference type="InterPro" id="IPR027370">
    <property type="entry name" value="Znf-RING_euk"/>
</dbReference>
<dbReference type="EMBL" id="OY660865">
    <property type="protein sequence ID" value="CAJ1051974.1"/>
    <property type="molecule type" value="Genomic_DNA"/>
</dbReference>
<dbReference type="InterPro" id="IPR013320">
    <property type="entry name" value="ConA-like_dom_sf"/>
</dbReference>
<dbReference type="InterPro" id="IPR003877">
    <property type="entry name" value="SPRY_dom"/>
</dbReference>
<dbReference type="Proteomes" id="UP001178508">
    <property type="component" value="Chromosome 2"/>
</dbReference>
<evidence type="ECO:0000256" key="4">
    <source>
        <dbReference type="PROSITE-ProRule" id="PRU00175"/>
    </source>
</evidence>
<keyword evidence="3" id="KW-0862">Zinc</keyword>
<dbReference type="InterPro" id="IPR001841">
    <property type="entry name" value="Znf_RING"/>
</dbReference>
<feature type="domain" description="RING-type" evidence="6">
    <location>
        <begin position="11"/>
        <end position="51"/>
    </location>
</feature>
<organism evidence="8 9">
    <name type="scientific">Xyrichtys novacula</name>
    <name type="common">Pearly razorfish</name>
    <name type="synonym">Hemipteronotus novacula</name>
    <dbReference type="NCBI Taxonomy" id="13765"/>
    <lineage>
        <taxon>Eukaryota</taxon>
        <taxon>Metazoa</taxon>
        <taxon>Chordata</taxon>
        <taxon>Craniata</taxon>
        <taxon>Vertebrata</taxon>
        <taxon>Euteleostomi</taxon>
        <taxon>Actinopterygii</taxon>
        <taxon>Neopterygii</taxon>
        <taxon>Teleostei</taxon>
        <taxon>Neoteleostei</taxon>
        <taxon>Acanthomorphata</taxon>
        <taxon>Eupercaria</taxon>
        <taxon>Labriformes</taxon>
        <taxon>Labridae</taxon>
        <taxon>Xyrichtys</taxon>
    </lineage>
</organism>
<dbReference type="InterPro" id="IPR043136">
    <property type="entry name" value="B30.2/SPRY_sf"/>
</dbReference>
<dbReference type="InterPro" id="IPR006574">
    <property type="entry name" value="PRY"/>
</dbReference>
<dbReference type="InterPro" id="IPR001870">
    <property type="entry name" value="B30.2/SPRY"/>
</dbReference>
<dbReference type="InterPro" id="IPR017907">
    <property type="entry name" value="Znf_RING_CS"/>
</dbReference>
<evidence type="ECO:0000256" key="3">
    <source>
        <dbReference type="ARBA" id="ARBA00022833"/>
    </source>
</evidence>
<evidence type="ECO:0000256" key="5">
    <source>
        <dbReference type="SAM" id="Coils"/>
    </source>
</evidence>